<proteinExistence type="predicted"/>
<reference evidence="2 3" key="1">
    <citation type="journal article" date="2014" name="Int. J. Syst. Evol. Microbiol.">
        <title>Complete genome sequence of Corynebacterium casei LMG S-19264T (=DSM 44701T), isolated from a smear-ripened cheese.</title>
        <authorList>
            <consortium name="US DOE Joint Genome Institute (JGI-PGF)"/>
            <person name="Walter F."/>
            <person name="Albersmeier A."/>
            <person name="Kalinowski J."/>
            <person name="Ruckert C."/>
        </authorList>
    </citation>
    <scope>NUCLEOTIDE SEQUENCE [LARGE SCALE GENOMIC DNA]</scope>
    <source>
        <strain evidence="2 3">NBRC 112785</strain>
    </source>
</reference>
<comment type="caution">
    <text evidence="2">The sequence shown here is derived from an EMBL/GenBank/DDBJ whole genome shotgun (WGS) entry which is preliminary data.</text>
</comment>
<accession>A0AA37WX29</accession>
<organism evidence="2 3">
    <name type="scientific">Paraferrimonas haliotis</name>
    <dbReference type="NCBI Taxonomy" id="2013866"/>
    <lineage>
        <taxon>Bacteria</taxon>
        <taxon>Pseudomonadati</taxon>
        <taxon>Pseudomonadota</taxon>
        <taxon>Gammaproteobacteria</taxon>
        <taxon>Alteromonadales</taxon>
        <taxon>Ferrimonadaceae</taxon>
        <taxon>Paraferrimonas</taxon>
    </lineage>
</organism>
<protein>
    <submittedName>
        <fullName evidence="2">Outer membrane beta barrel protein</fullName>
    </submittedName>
</protein>
<dbReference type="AlphaFoldDB" id="A0AA37WX29"/>
<dbReference type="EMBL" id="BSPO01000001">
    <property type="protein sequence ID" value="GLS82055.1"/>
    <property type="molecule type" value="Genomic_DNA"/>
</dbReference>
<gene>
    <name evidence="2" type="ORF">GCM10007894_00320</name>
</gene>
<evidence type="ECO:0000256" key="1">
    <source>
        <dbReference type="SAM" id="SignalP"/>
    </source>
</evidence>
<keyword evidence="3" id="KW-1185">Reference proteome</keyword>
<keyword evidence="1" id="KW-0732">Signal</keyword>
<evidence type="ECO:0000313" key="3">
    <source>
        <dbReference type="Proteomes" id="UP001157439"/>
    </source>
</evidence>
<dbReference type="SUPFAM" id="SSF56935">
    <property type="entry name" value="Porins"/>
    <property type="match status" value="1"/>
</dbReference>
<dbReference type="RefSeq" id="WP_095500168.1">
    <property type="nucleotide sequence ID" value="NZ_BSPO01000001.1"/>
</dbReference>
<feature type="signal peptide" evidence="1">
    <location>
        <begin position="1"/>
        <end position="25"/>
    </location>
</feature>
<feature type="chain" id="PRO_5041446991" evidence="1">
    <location>
        <begin position="26"/>
        <end position="377"/>
    </location>
</feature>
<sequence length="377" mass="41813">MKQAKPYLVQALAAAIALTGTATIAAEGNKDQLNFNGSVRVNYGLALFDEASKEKGGDLKFDTATFGVDGKHGDWGLSAEYRVKADSHFIKFGYASYQFDPEWEVHFGIHHVPFGNRDYISHSWFYGVPYYLGFEDNYDNGIKFIRNEGSWHTDLAFYKNAEYGPTETKGFAPNLFTGEINGTQYNNEQTNQFNLRQTYTYDHNGGSTTLGGSAMWGQILNNDTNNSGDRYAIALHANTNYFGWGLQLQAMQYEFDAADAADANKIGMAVMGGTYEVASKGQIYQANLSKTFNTDFGSVQCYNDFGVLTPNVSDSNYDNSYQNVTGCTVSAGPTFSMIDFVLGKNMVWATEFDEHVGLPAIGSGWDKTINLNFGYYF</sequence>
<dbReference type="Proteomes" id="UP001157439">
    <property type="component" value="Unassembled WGS sequence"/>
</dbReference>
<evidence type="ECO:0000313" key="2">
    <source>
        <dbReference type="EMBL" id="GLS82055.1"/>
    </source>
</evidence>
<name>A0AA37WX29_9GAMM</name>